<dbReference type="OrthoDB" id="9784880at2"/>
<keyword evidence="4" id="KW-0274">FAD</keyword>
<dbReference type="PRINTS" id="PR00469">
    <property type="entry name" value="PNDRDTASEII"/>
</dbReference>
<dbReference type="InterPro" id="IPR036188">
    <property type="entry name" value="FAD/NAD-bd_sf"/>
</dbReference>
<organism evidence="7 8">
    <name type="scientific">Gordonia soli NBRC 108243</name>
    <dbReference type="NCBI Taxonomy" id="1223545"/>
    <lineage>
        <taxon>Bacteria</taxon>
        <taxon>Bacillati</taxon>
        <taxon>Actinomycetota</taxon>
        <taxon>Actinomycetes</taxon>
        <taxon>Mycobacteriales</taxon>
        <taxon>Gordoniaceae</taxon>
        <taxon>Gordonia</taxon>
    </lineage>
</organism>
<name>M0QN70_9ACTN</name>
<dbReference type="STRING" id="1223545.GS4_30_00950"/>
<evidence type="ECO:0000256" key="3">
    <source>
        <dbReference type="ARBA" id="ARBA00022630"/>
    </source>
</evidence>
<evidence type="ECO:0000256" key="1">
    <source>
        <dbReference type="ARBA" id="ARBA00001974"/>
    </source>
</evidence>
<keyword evidence="8" id="KW-1185">Reference proteome</keyword>
<dbReference type="eggNOG" id="COG1252">
    <property type="taxonomic scope" value="Bacteria"/>
</dbReference>
<dbReference type="SUPFAM" id="SSF51905">
    <property type="entry name" value="FAD/NAD(P)-binding domain"/>
    <property type="match status" value="2"/>
</dbReference>
<dbReference type="EMBL" id="BANX01000030">
    <property type="protein sequence ID" value="GAC70023.1"/>
    <property type="molecule type" value="Genomic_DNA"/>
</dbReference>
<comment type="caution">
    <text evidence="7">The sequence shown here is derived from an EMBL/GenBank/DDBJ whole genome shotgun (WGS) entry which is preliminary data.</text>
</comment>
<feature type="domain" description="FAD/NAD(P)-binding" evidence="6">
    <location>
        <begin position="16"/>
        <end position="298"/>
    </location>
</feature>
<gene>
    <name evidence="7" type="ORF">GS4_30_00950</name>
</gene>
<sequence>MSTPRIGPAVGTDRNAVVVIGGGYAGTLAANRLCGREDVDVTVVNPRPHFVERIRLHQLVADTGSAEVDYESVLNPRIRLVVDSAIRIDRTAGVVELASGERVAFDQVIYAVGSRSAVPDLPGAAEHACPLAEWEDAQRLRDRLAARPGGMITIVGGGVTGIEAAAEFAEAGHRVRLISSGPVGGALSLGGRKSVVGTLTRLGVEVVADTDVVEVQADAVITTSRTDGMRMRLASDTTVLTAGFTVPTLAADSGLAVDAVGRLLADETLTSVDDPRIVGAGDAASPSGHALRMSCQAAMPLGAHAAGVVAAHLDGVAAAPIDAAFVGHCVSLGRRRGIVQFARLDDTPIRVFVPGRLGARLKETVCSATVGALRKEGRKPGSYRGLPRKRDVAALGDVVEPARR</sequence>
<evidence type="ECO:0000259" key="6">
    <source>
        <dbReference type="Pfam" id="PF07992"/>
    </source>
</evidence>
<dbReference type="Proteomes" id="UP000011666">
    <property type="component" value="Unassembled WGS sequence"/>
</dbReference>
<evidence type="ECO:0000256" key="5">
    <source>
        <dbReference type="ARBA" id="ARBA00023002"/>
    </source>
</evidence>
<proteinExistence type="inferred from homology"/>
<dbReference type="PANTHER" id="PTHR42913:SF3">
    <property type="entry name" value="64 KDA MITOCHONDRIAL NADH DEHYDROGENASE (EUROFUNG)"/>
    <property type="match status" value="1"/>
</dbReference>
<reference evidence="7 8" key="1">
    <citation type="submission" date="2013-01" db="EMBL/GenBank/DDBJ databases">
        <title>Whole genome shotgun sequence of Gordonia soli NBRC 108243.</title>
        <authorList>
            <person name="Isaki-Nakamura S."/>
            <person name="Hosoyama A."/>
            <person name="Tsuchikane K."/>
            <person name="Ando Y."/>
            <person name="Baba S."/>
            <person name="Ohji S."/>
            <person name="Hamada M."/>
            <person name="Tamura T."/>
            <person name="Yamazoe A."/>
            <person name="Yamazaki S."/>
            <person name="Fujita N."/>
        </authorList>
    </citation>
    <scope>NUCLEOTIDE SEQUENCE [LARGE SCALE GENOMIC DNA]</scope>
    <source>
        <strain evidence="7 8">NBRC 108243</strain>
    </source>
</reference>
<dbReference type="AlphaFoldDB" id="M0QN70"/>
<comment type="cofactor">
    <cofactor evidence="1">
        <name>FAD</name>
        <dbReference type="ChEBI" id="CHEBI:57692"/>
    </cofactor>
</comment>
<evidence type="ECO:0000256" key="4">
    <source>
        <dbReference type="ARBA" id="ARBA00022827"/>
    </source>
</evidence>
<keyword evidence="3" id="KW-0285">Flavoprotein</keyword>
<accession>M0QN70</accession>
<dbReference type="InterPro" id="IPR051169">
    <property type="entry name" value="NADH-Q_oxidoreductase"/>
</dbReference>
<evidence type="ECO:0000313" key="7">
    <source>
        <dbReference type="EMBL" id="GAC70023.1"/>
    </source>
</evidence>
<dbReference type="GO" id="GO:0019646">
    <property type="term" value="P:aerobic electron transport chain"/>
    <property type="evidence" value="ECO:0007669"/>
    <property type="project" value="TreeGrafter"/>
</dbReference>
<evidence type="ECO:0000313" key="8">
    <source>
        <dbReference type="Proteomes" id="UP000011666"/>
    </source>
</evidence>
<dbReference type="PANTHER" id="PTHR42913">
    <property type="entry name" value="APOPTOSIS-INDUCING FACTOR 1"/>
    <property type="match status" value="1"/>
</dbReference>
<protein>
    <submittedName>
        <fullName evidence="7">Putative oxidoreductase</fullName>
    </submittedName>
</protein>
<dbReference type="RefSeq" id="WP_007623650.1">
    <property type="nucleotide sequence ID" value="NZ_BANX01000030.1"/>
</dbReference>
<dbReference type="PRINTS" id="PR00368">
    <property type="entry name" value="FADPNR"/>
</dbReference>
<evidence type="ECO:0000256" key="2">
    <source>
        <dbReference type="ARBA" id="ARBA00005272"/>
    </source>
</evidence>
<keyword evidence="5" id="KW-0560">Oxidoreductase</keyword>
<comment type="similarity">
    <text evidence="2">Belongs to the NADH dehydrogenase family.</text>
</comment>
<dbReference type="Pfam" id="PF07992">
    <property type="entry name" value="Pyr_redox_2"/>
    <property type="match status" value="1"/>
</dbReference>
<dbReference type="GO" id="GO:0003955">
    <property type="term" value="F:NAD(P)H dehydrogenase (quinone) activity"/>
    <property type="evidence" value="ECO:0007669"/>
    <property type="project" value="TreeGrafter"/>
</dbReference>
<dbReference type="Gene3D" id="3.50.50.100">
    <property type="match status" value="1"/>
</dbReference>
<dbReference type="InterPro" id="IPR023753">
    <property type="entry name" value="FAD/NAD-binding_dom"/>
</dbReference>